<accession>A0A4R5CUM0</accession>
<dbReference type="RefSeq" id="WP_131898948.1">
    <property type="nucleotide sequence ID" value="NZ_SMKZ01000041.1"/>
</dbReference>
<dbReference type="InterPro" id="IPR016155">
    <property type="entry name" value="Mopterin_synth/thiamin_S_b"/>
</dbReference>
<evidence type="ECO:0000313" key="2">
    <source>
        <dbReference type="Proteomes" id="UP000294739"/>
    </source>
</evidence>
<reference evidence="1 2" key="1">
    <citation type="submission" date="2019-03" db="EMBL/GenBank/DDBJ databases">
        <title>Draft genome sequences of novel Actinobacteria.</title>
        <authorList>
            <person name="Sahin N."/>
            <person name="Ay H."/>
            <person name="Saygin H."/>
        </authorList>
    </citation>
    <scope>NUCLEOTIDE SEQUENCE [LARGE SCALE GENOMIC DNA]</scope>
    <source>
        <strain evidence="1 2">5K138</strain>
    </source>
</reference>
<evidence type="ECO:0000313" key="1">
    <source>
        <dbReference type="EMBL" id="TDE01453.1"/>
    </source>
</evidence>
<dbReference type="Proteomes" id="UP000294739">
    <property type="component" value="Unassembled WGS sequence"/>
</dbReference>
<dbReference type="InterPro" id="IPR003749">
    <property type="entry name" value="ThiS/MoaD-like"/>
</dbReference>
<dbReference type="AlphaFoldDB" id="A0A4R5CUM0"/>
<name>A0A4R5CUM0_9ACTN</name>
<proteinExistence type="predicted"/>
<protein>
    <submittedName>
        <fullName evidence="1">MoaD/ThiS family protein</fullName>
    </submittedName>
</protein>
<dbReference type="Pfam" id="PF02597">
    <property type="entry name" value="ThiS"/>
    <property type="match status" value="1"/>
</dbReference>
<keyword evidence="2" id="KW-1185">Reference proteome</keyword>
<comment type="caution">
    <text evidence="1">The sequence shown here is derived from an EMBL/GenBank/DDBJ whole genome shotgun (WGS) entry which is preliminary data.</text>
</comment>
<organism evidence="1 2">
    <name type="scientific">Jiangella asiatica</name>
    <dbReference type="NCBI Taxonomy" id="2530372"/>
    <lineage>
        <taxon>Bacteria</taxon>
        <taxon>Bacillati</taxon>
        <taxon>Actinomycetota</taxon>
        <taxon>Actinomycetes</taxon>
        <taxon>Jiangellales</taxon>
        <taxon>Jiangellaceae</taxon>
        <taxon>Jiangella</taxon>
    </lineage>
</organism>
<dbReference type="OrthoDB" id="4331766at2"/>
<dbReference type="Gene3D" id="3.10.20.30">
    <property type="match status" value="1"/>
</dbReference>
<gene>
    <name evidence="1" type="ORF">E1269_23015</name>
</gene>
<dbReference type="InParanoid" id="A0A4R5CUM0"/>
<sequence>MAQVRLRYWAALRAAAGTSSQVVEADTLAQALAAVRAAHAGSPRFGAVLDICSVVVDGTPAGSRDPATVVLHEGSAVELLPPFAGGGH</sequence>
<dbReference type="InterPro" id="IPR012675">
    <property type="entry name" value="Beta-grasp_dom_sf"/>
</dbReference>
<dbReference type="SUPFAM" id="SSF54285">
    <property type="entry name" value="MoaD/ThiS"/>
    <property type="match status" value="1"/>
</dbReference>
<dbReference type="EMBL" id="SMKZ01000041">
    <property type="protein sequence ID" value="TDE01453.1"/>
    <property type="molecule type" value="Genomic_DNA"/>
</dbReference>